<dbReference type="AlphaFoldDB" id="A0A1H4H6F4"/>
<sequence length="46" mass="4772">MSLGEAGSGTLFSSDARYDGPLVDAIEGTDISTRMRTMPAAHATIT</sequence>
<keyword evidence="2" id="KW-1185">Reference proteome</keyword>
<gene>
    <name evidence="1" type="ORF">SAMN05192564_107290</name>
</gene>
<evidence type="ECO:0000313" key="2">
    <source>
        <dbReference type="Proteomes" id="UP000198638"/>
    </source>
</evidence>
<dbReference type="Proteomes" id="UP000198638">
    <property type="component" value="Unassembled WGS sequence"/>
</dbReference>
<evidence type="ECO:0000313" key="1">
    <source>
        <dbReference type="EMBL" id="SEB17339.1"/>
    </source>
</evidence>
<reference evidence="2" key="1">
    <citation type="submission" date="2016-10" db="EMBL/GenBank/DDBJ databases">
        <authorList>
            <person name="Varghese N."/>
            <person name="Submissions S."/>
        </authorList>
    </citation>
    <scope>NUCLEOTIDE SEQUENCE [LARGE SCALE GENOMIC DNA]</scope>
    <source>
        <strain evidence="2">LMG 24000</strain>
    </source>
</reference>
<dbReference type="STRING" id="83784.SAMN05192564_107290"/>
<organism evidence="1 2">
    <name type="scientific">Paraburkholderia sartisoli</name>
    <dbReference type="NCBI Taxonomy" id="83784"/>
    <lineage>
        <taxon>Bacteria</taxon>
        <taxon>Pseudomonadati</taxon>
        <taxon>Pseudomonadota</taxon>
        <taxon>Betaproteobacteria</taxon>
        <taxon>Burkholderiales</taxon>
        <taxon>Burkholderiaceae</taxon>
        <taxon>Paraburkholderia</taxon>
    </lineage>
</organism>
<proteinExistence type="predicted"/>
<name>A0A1H4H6F4_9BURK</name>
<accession>A0A1H4H6F4</accession>
<dbReference type="EMBL" id="FNRQ01000007">
    <property type="protein sequence ID" value="SEB17339.1"/>
    <property type="molecule type" value="Genomic_DNA"/>
</dbReference>
<dbReference type="RefSeq" id="WP_218133552.1">
    <property type="nucleotide sequence ID" value="NZ_FNRQ01000007.1"/>
</dbReference>
<protein>
    <submittedName>
        <fullName evidence="1">Uncharacterized protein</fullName>
    </submittedName>
</protein>